<dbReference type="PANTHER" id="PTHR33442">
    <property type="entry name" value="TRANS-3-HYDROXY-L-PROLINE DEHYDRATASE"/>
    <property type="match status" value="1"/>
</dbReference>
<dbReference type="GeneID" id="89976486"/>
<dbReference type="AlphaFoldDB" id="A0AAV9MY39"/>
<evidence type="ECO:0000313" key="4">
    <source>
        <dbReference type="EMBL" id="KAK5046519.1"/>
    </source>
</evidence>
<dbReference type="RefSeq" id="XP_064702110.1">
    <property type="nucleotide sequence ID" value="XM_064851869.1"/>
</dbReference>
<evidence type="ECO:0000256" key="3">
    <source>
        <dbReference type="ARBA" id="ARBA00013105"/>
    </source>
</evidence>
<proteinExistence type="inferred from homology"/>
<dbReference type="Proteomes" id="UP001358417">
    <property type="component" value="Unassembled WGS sequence"/>
</dbReference>
<reference evidence="4 5" key="1">
    <citation type="submission" date="2023-08" db="EMBL/GenBank/DDBJ databases">
        <title>Black Yeasts Isolated from many extreme environments.</title>
        <authorList>
            <person name="Coleine C."/>
            <person name="Stajich J.E."/>
            <person name="Selbmann L."/>
        </authorList>
    </citation>
    <scope>NUCLEOTIDE SEQUENCE [LARGE SCALE GENOMIC DNA]</scope>
    <source>
        <strain evidence="4 5">CCFEE 5792</strain>
    </source>
</reference>
<protein>
    <recommendedName>
        <fullName evidence="3">trans-L-3-hydroxyproline dehydratase</fullName>
        <ecNumber evidence="3">4.2.1.77</ecNumber>
    </recommendedName>
</protein>
<evidence type="ECO:0000256" key="2">
    <source>
        <dbReference type="ARBA" id="ARBA00007529"/>
    </source>
</evidence>
<evidence type="ECO:0000313" key="5">
    <source>
        <dbReference type="Proteomes" id="UP001358417"/>
    </source>
</evidence>
<dbReference type="GO" id="GO:0050346">
    <property type="term" value="F:trans-L-3-hydroxyproline dehydratase activity"/>
    <property type="evidence" value="ECO:0007669"/>
    <property type="project" value="UniProtKB-EC"/>
</dbReference>
<comment type="catalytic activity">
    <reaction evidence="1">
        <text>trans-3-hydroxy-L-proline = 1-pyrroline-2-carboxylate + H2O</text>
        <dbReference type="Rhea" id="RHEA:10320"/>
        <dbReference type="ChEBI" id="CHEBI:15377"/>
        <dbReference type="ChEBI" id="CHEBI:39785"/>
        <dbReference type="ChEBI" id="CHEBI:57938"/>
        <dbReference type="EC" id="4.2.1.77"/>
    </reaction>
</comment>
<dbReference type="Pfam" id="PF05544">
    <property type="entry name" value="Pro_racemase"/>
    <property type="match status" value="1"/>
</dbReference>
<dbReference type="Gene3D" id="3.10.310.10">
    <property type="entry name" value="Diaminopimelate Epimerase, Chain A, domain 1"/>
    <property type="match status" value="2"/>
</dbReference>
<keyword evidence="5" id="KW-1185">Reference proteome</keyword>
<organism evidence="4 5">
    <name type="scientific">Exophiala bonariae</name>
    <dbReference type="NCBI Taxonomy" id="1690606"/>
    <lineage>
        <taxon>Eukaryota</taxon>
        <taxon>Fungi</taxon>
        <taxon>Dikarya</taxon>
        <taxon>Ascomycota</taxon>
        <taxon>Pezizomycotina</taxon>
        <taxon>Eurotiomycetes</taxon>
        <taxon>Chaetothyriomycetidae</taxon>
        <taxon>Chaetothyriales</taxon>
        <taxon>Herpotrichiellaceae</taxon>
        <taxon>Exophiala</taxon>
    </lineage>
</organism>
<dbReference type="PANTHER" id="PTHR33442:SF1">
    <property type="entry name" value="TRANS-3-HYDROXY-L-PROLINE DEHYDRATASE"/>
    <property type="match status" value="1"/>
</dbReference>
<evidence type="ECO:0000256" key="1">
    <source>
        <dbReference type="ARBA" id="ARBA00001148"/>
    </source>
</evidence>
<comment type="similarity">
    <text evidence="2">Belongs to the proline racemase family.</text>
</comment>
<gene>
    <name evidence="4" type="ORF">LTR84_008322</name>
</gene>
<accession>A0AAV9MY39</accession>
<dbReference type="InterPro" id="IPR008794">
    <property type="entry name" value="Pro_racemase_fam"/>
</dbReference>
<dbReference type="EMBL" id="JAVRRD010000030">
    <property type="protein sequence ID" value="KAK5046519.1"/>
    <property type="molecule type" value="Genomic_DNA"/>
</dbReference>
<comment type="caution">
    <text evidence="4">The sequence shown here is derived from an EMBL/GenBank/DDBJ whole genome shotgun (WGS) entry which is preliminary data.</text>
</comment>
<dbReference type="SFLD" id="SFLDS00028">
    <property type="entry name" value="Proline_Racemase"/>
    <property type="match status" value="1"/>
</dbReference>
<dbReference type="PIRSF" id="PIRSF029792">
    <property type="entry name" value="Pro_racemase"/>
    <property type="match status" value="1"/>
</dbReference>
<dbReference type="EC" id="4.2.1.77" evidence="3"/>
<name>A0AAV9MY39_9EURO</name>
<dbReference type="SUPFAM" id="SSF54506">
    <property type="entry name" value="Diaminopimelate epimerase-like"/>
    <property type="match status" value="1"/>
</dbReference>
<sequence length="394" mass="43653">MDIARCLVTPEHRPISCIEMQTTGEPTRIVFEGYPELSGTLLEQRAEAKRKYDHIRRRLMLEPRGHFDMYGAVLRKETELTKSGEAHIGVMFMTNDGYSTMCGHATIALGRFLLDTHDLNTFPRRNEVKHDPMAKTALVNLHCPSGLLKVTVPVNDDGSASDPSRPVSFLSVPSFATGIDVTILVPPEYQWTELQGKSKEIHVDFSYGGAFYCMVSATELGFPARLENDKVDQLDKATALLKKYINSTPDLYKYFRHPGHDDLGFLYSIMVVDDTAKARGSEVGLCFFANQQIDRSPTGGAVAARVALAYAKGNRQLGEAWAYHSLVSASGHGPPFLGTVVEELPERYPEIPYPLVRVMGEGQAFYTGFSTFAVEEEDPLGDGGFVFKDCKPAR</sequence>